<reference evidence="1 2" key="1">
    <citation type="submission" date="2020-05" db="EMBL/GenBank/DDBJ databases">
        <authorList>
            <person name="Whitworth D."/>
        </authorList>
    </citation>
    <scope>NUCLEOTIDE SEQUENCE [LARGE SCALE GENOMIC DNA]</scope>
    <source>
        <strain evidence="1 2">AB043B</strain>
    </source>
</reference>
<dbReference type="AlphaFoldDB" id="A0A3A8HSQ9"/>
<dbReference type="RefSeq" id="WP_120529119.1">
    <property type="nucleotide sequence ID" value="NZ_JABFJV010000219.1"/>
</dbReference>
<keyword evidence="2" id="KW-1185">Reference proteome</keyword>
<dbReference type="Proteomes" id="UP000563426">
    <property type="component" value="Unassembled WGS sequence"/>
</dbReference>
<sequence>MPLKPFRGVSPRVHPSCFIEDSAQVVGDVELGEDSSIWFNSVLRGDVNSIRIGKRTNIQDLTMVHVTSQGDSTTVGDDCTVGHRVILHGCVVGNRVLVGMGAILMDGVEVGDDCIIGAGTLLTPGTKIPPGTLVVGSPGKVKRPLNDGEREFLVQSALHYVHTAAEHRASR</sequence>
<organism evidence="1 2">
    <name type="scientific">Corallococcus exercitus</name>
    <dbReference type="NCBI Taxonomy" id="2316736"/>
    <lineage>
        <taxon>Bacteria</taxon>
        <taxon>Pseudomonadati</taxon>
        <taxon>Myxococcota</taxon>
        <taxon>Myxococcia</taxon>
        <taxon>Myxococcales</taxon>
        <taxon>Cystobacterineae</taxon>
        <taxon>Myxococcaceae</taxon>
        <taxon>Corallococcus</taxon>
    </lineage>
</organism>
<dbReference type="PANTHER" id="PTHR13061:SF29">
    <property type="entry name" value="GAMMA CARBONIC ANHYDRASE-LIKE 1, MITOCHONDRIAL-RELATED"/>
    <property type="match status" value="1"/>
</dbReference>
<dbReference type="SUPFAM" id="SSF51161">
    <property type="entry name" value="Trimeric LpxA-like enzymes"/>
    <property type="match status" value="1"/>
</dbReference>
<gene>
    <name evidence="1" type="ORF">HMI49_29495</name>
</gene>
<dbReference type="OrthoDB" id="9803036at2"/>
<dbReference type="CDD" id="cd04645">
    <property type="entry name" value="LbH_gamma_CA_like"/>
    <property type="match status" value="1"/>
</dbReference>
<proteinExistence type="predicted"/>
<evidence type="ECO:0000313" key="1">
    <source>
        <dbReference type="EMBL" id="NOK37337.1"/>
    </source>
</evidence>
<dbReference type="EMBL" id="JABFJV010000219">
    <property type="protein sequence ID" value="NOK37337.1"/>
    <property type="molecule type" value="Genomic_DNA"/>
</dbReference>
<dbReference type="Gene3D" id="2.160.10.10">
    <property type="entry name" value="Hexapeptide repeat proteins"/>
    <property type="match status" value="1"/>
</dbReference>
<name>A0A3A8HSQ9_9BACT</name>
<dbReference type="Pfam" id="PF00132">
    <property type="entry name" value="Hexapep"/>
    <property type="match status" value="1"/>
</dbReference>
<protein>
    <submittedName>
        <fullName evidence="1">Gamma carbonic anhydrase family protein</fullName>
    </submittedName>
</protein>
<accession>A0A3A8HSQ9</accession>
<dbReference type="InterPro" id="IPR047324">
    <property type="entry name" value="LbH_gamma_CA-like"/>
</dbReference>
<dbReference type="PANTHER" id="PTHR13061">
    <property type="entry name" value="DYNACTIN SUBUNIT P25"/>
    <property type="match status" value="1"/>
</dbReference>
<comment type="caution">
    <text evidence="1">The sequence shown here is derived from an EMBL/GenBank/DDBJ whole genome shotgun (WGS) entry which is preliminary data.</text>
</comment>
<dbReference type="InterPro" id="IPR050484">
    <property type="entry name" value="Transf_Hexapept/Carb_Anhydrase"/>
</dbReference>
<dbReference type="InterPro" id="IPR001451">
    <property type="entry name" value="Hexapep"/>
</dbReference>
<dbReference type="InterPro" id="IPR011004">
    <property type="entry name" value="Trimer_LpxA-like_sf"/>
</dbReference>
<evidence type="ECO:0000313" key="2">
    <source>
        <dbReference type="Proteomes" id="UP000563426"/>
    </source>
</evidence>